<dbReference type="InterPro" id="IPR000298">
    <property type="entry name" value="Cyt_c_oxidase-like_su3"/>
</dbReference>
<dbReference type="GO" id="GO:0004129">
    <property type="term" value="F:cytochrome-c oxidase activity"/>
    <property type="evidence" value="ECO:0007669"/>
    <property type="project" value="InterPro"/>
</dbReference>
<comment type="subcellular location">
    <subcellularLocation>
        <location evidence="1 7">Cell membrane</location>
        <topology evidence="1 7">Multi-pass membrane protein</topology>
    </subcellularLocation>
</comment>
<comment type="similarity">
    <text evidence="2 7">Belongs to the cytochrome c oxidase subunit 3 family.</text>
</comment>
<evidence type="ECO:0000256" key="8">
    <source>
        <dbReference type="SAM" id="Phobius"/>
    </source>
</evidence>
<dbReference type="EMBL" id="AP021857">
    <property type="protein sequence ID" value="BBO19596.1"/>
    <property type="molecule type" value="Genomic_DNA"/>
</dbReference>
<dbReference type="GO" id="GO:0019646">
    <property type="term" value="P:aerobic electron transport chain"/>
    <property type="evidence" value="ECO:0007669"/>
    <property type="project" value="InterPro"/>
</dbReference>
<dbReference type="InterPro" id="IPR024791">
    <property type="entry name" value="Cyt_c/ubiquinol_Oxase_su3"/>
</dbReference>
<evidence type="ECO:0000256" key="1">
    <source>
        <dbReference type="ARBA" id="ARBA00004651"/>
    </source>
</evidence>
<name>A0A809RTR7_9PROT</name>
<dbReference type="PANTHER" id="PTHR11403">
    <property type="entry name" value="CYTOCHROME C OXIDASE SUBUNIT III"/>
    <property type="match status" value="1"/>
</dbReference>
<feature type="transmembrane region" description="Helical" evidence="8">
    <location>
        <begin position="21"/>
        <end position="40"/>
    </location>
</feature>
<evidence type="ECO:0000259" key="9">
    <source>
        <dbReference type="PROSITE" id="PS50253"/>
    </source>
</evidence>
<evidence type="ECO:0000256" key="3">
    <source>
        <dbReference type="ARBA" id="ARBA00022475"/>
    </source>
</evidence>
<evidence type="ECO:0000256" key="4">
    <source>
        <dbReference type="ARBA" id="ARBA00022692"/>
    </source>
</evidence>
<dbReference type="InterPro" id="IPR013833">
    <property type="entry name" value="Cyt_c_oxidase_su3_a-hlx"/>
</dbReference>
<dbReference type="PROSITE" id="PS50253">
    <property type="entry name" value="COX3"/>
    <property type="match status" value="1"/>
</dbReference>
<evidence type="ECO:0000313" key="10">
    <source>
        <dbReference type="EMBL" id="BBO19596.1"/>
    </source>
</evidence>
<evidence type="ECO:0000256" key="2">
    <source>
        <dbReference type="ARBA" id="ARBA00010581"/>
    </source>
</evidence>
<dbReference type="KEGG" id="ddz:DSYM_02950"/>
<evidence type="ECO:0000256" key="5">
    <source>
        <dbReference type="ARBA" id="ARBA00022989"/>
    </source>
</evidence>
<feature type="transmembrane region" description="Helical" evidence="8">
    <location>
        <begin position="81"/>
        <end position="105"/>
    </location>
</feature>
<keyword evidence="3" id="KW-1003">Cell membrane</keyword>
<proteinExistence type="inferred from homology"/>
<protein>
    <submittedName>
        <fullName evidence="10">Heme/copper-type cytochrome/quinol oxidase</fullName>
    </submittedName>
</protein>
<dbReference type="SUPFAM" id="SSF81452">
    <property type="entry name" value="Cytochrome c oxidase subunit III-like"/>
    <property type="match status" value="1"/>
</dbReference>
<dbReference type="Pfam" id="PF00510">
    <property type="entry name" value="COX3"/>
    <property type="match status" value="1"/>
</dbReference>
<keyword evidence="4 7" id="KW-0812">Transmembrane</keyword>
<evidence type="ECO:0000256" key="6">
    <source>
        <dbReference type="ARBA" id="ARBA00023136"/>
    </source>
</evidence>
<feature type="transmembrane region" description="Helical" evidence="8">
    <location>
        <begin position="235"/>
        <end position="255"/>
    </location>
</feature>
<feature type="transmembrane region" description="Helical" evidence="8">
    <location>
        <begin position="46"/>
        <end position="69"/>
    </location>
</feature>
<dbReference type="Gene3D" id="1.20.120.80">
    <property type="entry name" value="Cytochrome c oxidase, subunit III, four-helix bundle"/>
    <property type="match status" value="1"/>
</dbReference>
<feature type="domain" description="Heme-copper oxidase subunit III family profile" evidence="9">
    <location>
        <begin position="20"/>
        <end position="256"/>
    </location>
</feature>
<sequence>MSHEPSAHAHAAHTPEWEVSVWPFVISFGILFALPVAFGFKFVYGMSFAAILALGIGTPMIVAGIVGWVREGMSSHHGEGLAFPAMGWFILAEAMIFVSIFASYWFNRLTAEAWPPAGSIELPKVLPIVMTCVLVASSFTIHHAEALLQKGNRPGFNAWLIVTMVLGSVFLGMSAYEWNHLFHENFTADTNLLGTVFFTITGLHGSHVIVGLGIFLAVLVPALQGRINEPFVKTAGLYWHFVDIIWFFVVSQVYYW</sequence>
<dbReference type="GO" id="GO:0005886">
    <property type="term" value="C:plasma membrane"/>
    <property type="evidence" value="ECO:0007669"/>
    <property type="project" value="UniProtKB-SubCell"/>
</dbReference>
<keyword evidence="5 8" id="KW-1133">Transmembrane helix</keyword>
<feature type="transmembrane region" description="Helical" evidence="8">
    <location>
        <begin position="156"/>
        <end position="176"/>
    </location>
</feature>
<keyword evidence="6 8" id="KW-0472">Membrane</keyword>
<dbReference type="InterPro" id="IPR035973">
    <property type="entry name" value="Cyt_c_oxidase_su3-like_sf"/>
</dbReference>
<dbReference type="AlphaFoldDB" id="A0A809RTR7"/>
<feature type="transmembrane region" description="Helical" evidence="8">
    <location>
        <begin position="196"/>
        <end position="223"/>
    </location>
</feature>
<accession>A0A809RTR7</accession>
<reference evidence="10" key="1">
    <citation type="journal article" name="DNA Res.">
        <title>The physiological potential of anammox bacteria as revealed by their core genome structure.</title>
        <authorList>
            <person name="Okubo T."/>
            <person name="Toyoda A."/>
            <person name="Fukuhara K."/>
            <person name="Uchiyama I."/>
            <person name="Harigaya Y."/>
            <person name="Kuroiwa M."/>
            <person name="Suzuki T."/>
            <person name="Murakami Y."/>
            <person name="Suwa Y."/>
            <person name="Takami H."/>
        </authorList>
    </citation>
    <scope>NUCLEOTIDE SEQUENCE</scope>
    <source>
        <strain evidence="10">317325-3</strain>
    </source>
</reference>
<evidence type="ECO:0000313" key="11">
    <source>
        <dbReference type="Proteomes" id="UP000662914"/>
    </source>
</evidence>
<evidence type="ECO:0000256" key="7">
    <source>
        <dbReference type="RuleBase" id="RU003376"/>
    </source>
</evidence>
<gene>
    <name evidence="10" type="ORF">DSYM_02950</name>
</gene>
<dbReference type="PANTHER" id="PTHR11403:SF2">
    <property type="entry name" value="CYTOCHROME BO(3) UBIQUINOL OXIDASE SUBUNIT 3"/>
    <property type="match status" value="1"/>
</dbReference>
<dbReference type="Proteomes" id="UP000662914">
    <property type="component" value="Chromosome"/>
</dbReference>
<dbReference type="CDD" id="cd00386">
    <property type="entry name" value="Heme_Cu_Oxidase_III_like"/>
    <property type="match status" value="1"/>
</dbReference>
<organism evidence="10 11">
    <name type="scientific">Candidatus Desulfobacillus denitrificans</name>
    <dbReference type="NCBI Taxonomy" id="2608985"/>
    <lineage>
        <taxon>Bacteria</taxon>
        <taxon>Pseudomonadati</taxon>
        <taxon>Pseudomonadota</taxon>
        <taxon>Betaproteobacteria</taxon>
        <taxon>Candidatus Desulfobacillus</taxon>
    </lineage>
</organism>